<evidence type="ECO:0000256" key="10">
    <source>
        <dbReference type="SAM" id="SignalP"/>
    </source>
</evidence>
<dbReference type="PANTHER" id="PTHR30069">
    <property type="entry name" value="TONB-DEPENDENT OUTER MEMBRANE RECEPTOR"/>
    <property type="match status" value="1"/>
</dbReference>
<dbReference type="GO" id="GO:0009279">
    <property type="term" value="C:cell outer membrane"/>
    <property type="evidence" value="ECO:0007669"/>
    <property type="project" value="UniProtKB-SubCell"/>
</dbReference>
<evidence type="ECO:0000256" key="4">
    <source>
        <dbReference type="ARBA" id="ARBA00022692"/>
    </source>
</evidence>
<dbReference type="RefSeq" id="WP_110023634.1">
    <property type="nucleotide sequence ID" value="NZ_PDNZ01000006.1"/>
</dbReference>
<keyword evidence="7 8" id="KW-0998">Cell outer membrane</keyword>
<evidence type="ECO:0000256" key="3">
    <source>
        <dbReference type="ARBA" id="ARBA00022452"/>
    </source>
</evidence>
<accession>A0A317T6Z8</accession>
<proteinExistence type="inferred from homology"/>
<evidence type="ECO:0000256" key="5">
    <source>
        <dbReference type="ARBA" id="ARBA00023077"/>
    </source>
</evidence>
<keyword evidence="10" id="KW-0732">Signal</keyword>
<keyword evidence="4 8" id="KW-0812">Transmembrane</keyword>
<dbReference type="InterPro" id="IPR039426">
    <property type="entry name" value="TonB-dep_rcpt-like"/>
</dbReference>
<dbReference type="InterPro" id="IPR000531">
    <property type="entry name" value="Beta-barrel_TonB"/>
</dbReference>
<keyword evidence="2 8" id="KW-0813">Transport</keyword>
<organism evidence="13 14">
    <name type="scientific">Prosthecochloris marina</name>
    <dbReference type="NCBI Taxonomy" id="2017681"/>
    <lineage>
        <taxon>Bacteria</taxon>
        <taxon>Pseudomonadati</taxon>
        <taxon>Chlorobiota</taxon>
        <taxon>Chlorobiia</taxon>
        <taxon>Chlorobiales</taxon>
        <taxon>Chlorobiaceae</taxon>
        <taxon>Prosthecochloris</taxon>
    </lineage>
</organism>
<keyword evidence="6 8" id="KW-0472">Membrane</keyword>
<dbReference type="PROSITE" id="PS52016">
    <property type="entry name" value="TONB_DEPENDENT_REC_3"/>
    <property type="match status" value="1"/>
</dbReference>
<evidence type="ECO:0000256" key="6">
    <source>
        <dbReference type="ARBA" id="ARBA00023136"/>
    </source>
</evidence>
<keyword evidence="5 9" id="KW-0798">TonB box</keyword>
<feature type="chain" id="PRO_5016423921" evidence="10">
    <location>
        <begin position="27"/>
        <end position="786"/>
    </location>
</feature>
<evidence type="ECO:0000256" key="2">
    <source>
        <dbReference type="ARBA" id="ARBA00022448"/>
    </source>
</evidence>
<sequence length="786" mass="86206">MILKKQVKQICALLALCAIPFQGGMADTVTGRVVSEGEPVPYANVTVKGTTIGIAADKDGNYRLSGVPSGSRVVEVRAMGYGSTQKTVSVIDGQEVELNFSLSTSALRGNEIVVTGSRDEVPRKESPVIVSTVSGEELTEVVQAATVSEGLNFATGLRVENDCQNCGFNQLRMNGLEGPYSQILIDGRAVFSAVAGVYGLELIPTNMIERIEVVRGGGSALYGSNAIGGTVNLILKDPVVNSYEFSGTSGWVGVGGDDFDDAANDYTATLNASVVSSDNKMGMTVFGFYRDRDPFDANSDGFSELPEITNTTLGLRAFRKIGDRGKLTADFFTIDEDRRGGNDFDAVEHEADIAESIKQRFINGALTYSQYLRDYDKLSLYIATQHIDRDAYYGAEKQLDAYGHTDDLSLQLGAQYKAVFGPSQVIAGVENNREWLEDDKLGYYDIDTDTHVPETPVADQESNIVGVFGEYQYTWDKLKATLGLRWDNYDITNEISPDADISDDILLPRATLLYSFSDDLQARLSYAAGYRAPQIFDEDLHIESSGSRRVIYVNDPDLTEETSRSYMASVDYDTMVGDVDFGFLVEGFYTELEDPFAIEIGEPDVDGNVIYTRYNAEGAVVKGVNLEAHVIPSSMLGMRAGFTVQSSKFDNPQDVNDSGSIREEKFLRSPDTYGFITLDWEPVDRVGIALTGNYTGEMLVPYFGPEIADPDEGELRKSDAFFDAGLKVRYTVPVDDAGLQFYAGVKNIFNSYQDDFDSGIDRDPGYVYGPMSPRTFYIGMKFGNLL</sequence>
<keyword evidence="14" id="KW-1185">Reference proteome</keyword>
<reference evidence="14" key="1">
    <citation type="submission" date="2017-10" db="EMBL/GenBank/DDBJ databases">
        <authorList>
            <person name="Gaisin V.A."/>
            <person name="Rysina M.S."/>
            <person name="Grouzdev D.S."/>
        </authorList>
    </citation>
    <scope>NUCLEOTIDE SEQUENCE [LARGE SCALE GENOMIC DNA]</scope>
    <source>
        <strain evidence="14">V1</strain>
    </source>
</reference>
<dbReference type="InterPro" id="IPR036942">
    <property type="entry name" value="Beta-barrel_TonB_sf"/>
</dbReference>
<comment type="caution">
    <text evidence="13">The sequence shown here is derived from an EMBL/GenBank/DDBJ whole genome shotgun (WGS) entry which is preliminary data.</text>
</comment>
<dbReference type="Pfam" id="PF13715">
    <property type="entry name" value="CarbopepD_reg_2"/>
    <property type="match status" value="1"/>
</dbReference>
<evidence type="ECO:0000256" key="1">
    <source>
        <dbReference type="ARBA" id="ARBA00004571"/>
    </source>
</evidence>
<dbReference type="InterPro" id="IPR037066">
    <property type="entry name" value="Plug_dom_sf"/>
</dbReference>
<comment type="similarity">
    <text evidence="8 9">Belongs to the TonB-dependent receptor family.</text>
</comment>
<dbReference type="OrthoDB" id="596248at2"/>
<dbReference type="AlphaFoldDB" id="A0A317T6Z8"/>
<evidence type="ECO:0000259" key="11">
    <source>
        <dbReference type="Pfam" id="PF00593"/>
    </source>
</evidence>
<protein>
    <submittedName>
        <fullName evidence="13">TonB-dependent receptor</fullName>
    </submittedName>
</protein>
<dbReference type="InterPro" id="IPR012910">
    <property type="entry name" value="Plug_dom"/>
</dbReference>
<evidence type="ECO:0000256" key="7">
    <source>
        <dbReference type="ARBA" id="ARBA00023237"/>
    </source>
</evidence>
<dbReference type="Gene3D" id="2.60.40.1120">
    <property type="entry name" value="Carboxypeptidase-like, regulatory domain"/>
    <property type="match status" value="1"/>
</dbReference>
<evidence type="ECO:0000256" key="8">
    <source>
        <dbReference type="PROSITE-ProRule" id="PRU01360"/>
    </source>
</evidence>
<dbReference type="InterPro" id="IPR008969">
    <property type="entry name" value="CarboxyPept-like_regulatory"/>
</dbReference>
<feature type="domain" description="TonB-dependent receptor plug" evidence="12">
    <location>
        <begin position="123"/>
        <end position="230"/>
    </location>
</feature>
<dbReference type="GO" id="GO:0015344">
    <property type="term" value="F:siderophore uptake transmembrane transporter activity"/>
    <property type="evidence" value="ECO:0007669"/>
    <property type="project" value="TreeGrafter"/>
</dbReference>
<name>A0A317T6Z8_9CHLB</name>
<evidence type="ECO:0000313" key="13">
    <source>
        <dbReference type="EMBL" id="PWW81517.1"/>
    </source>
</evidence>
<dbReference type="Proteomes" id="UP000246278">
    <property type="component" value="Unassembled WGS sequence"/>
</dbReference>
<keyword evidence="13" id="KW-0675">Receptor</keyword>
<dbReference type="Pfam" id="PF00593">
    <property type="entry name" value="TonB_dep_Rec_b-barrel"/>
    <property type="match status" value="1"/>
</dbReference>
<dbReference type="GO" id="GO:0044718">
    <property type="term" value="P:siderophore transmembrane transport"/>
    <property type="evidence" value="ECO:0007669"/>
    <property type="project" value="TreeGrafter"/>
</dbReference>
<dbReference type="Gene3D" id="2.40.170.20">
    <property type="entry name" value="TonB-dependent receptor, beta-barrel domain"/>
    <property type="match status" value="1"/>
</dbReference>
<dbReference type="SUPFAM" id="SSF49464">
    <property type="entry name" value="Carboxypeptidase regulatory domain-like"/>
    <property type="match status" value="1"/>
</dbReference>
<evidence type="ECO:0000259" key="12">
    <source>
        <dbReference type="Pfam" id="PF07715"/>
    </source>
</evidence>
<evidence type="ECO:0000256" key="9">
    <source>
        <dbReference type="RuleBase" id="RU003357"/>
    </source>
</evidence>
<feature type="domain" description="TonB-dependent receptor-like beta-barrel" evidence="11">
    <location>
        <begin position="282"/>
        <end position="748"/>
    </location>
</feature>
<dbReference type="Pfam" id="PF07715">
    <property type="entry name" value="Plug"/>
    <property type="match status" value="1"/>
</dbReference>
<evidence type="ECO:0000313" key="14">
    <source>
        <dbReference type="Proteomes" id="UP000246278"/>
    </source>
</evidence>
<dbReference type="Gene3D" id="2.170.130.10">
    <property type="entry name" value="TonB-dependent receptor, plug domain"/>
    <property type="match status" value="1"/>
</dbReference>
<comment type="subcellular location">
    <subcellularLocation>
        <location evidence="1 8">Cell outer membrane</location>
        <topology evidence="1 8">Multi-pass membrane protein</topology>
    </subcellularLocation>
</comment>
<keyword evidence="3 8" id="KW-1134">Transmembrane beta strand</keyword>
<dbReference type="SUPFAM" id="SSF56935">
    <property type="entry name" value="Porins"/>
    <property type="match status" value="1"/>
</dbReference>
<gene>
    <name evidence="13" type="ORF">CR164_08860</name>
</gene>
<dbReference type="PANTHER" id="PTHR30069:SF57">
    <property type="entry name" value="TONB-DEPENDENT RECEPTOR"/>
    <property type="match status" value="1"/>
</dbReference>
<feature type="signal peptide" evidence="10">
    <location>
        <begin position="1"/>
        <end position="26"/>
    </location>
</feature>
<dbReference type="EMBL" id="PDNZ01000006">
    <property type="protein sequence ID" value="PWW81517.1"/>
    <property type="molecule type" value="Genomic_DNA"/>
</dbReference>